<feature type="active site" description="Proton acceptor" evidence="15">
    <location>
        <position position="148"/>
    </location>
</feature>
<keyword evidence="12 15" id="KW-0170">Cobalt</keyword>
<dbReference type="CDD" id="cd03891">
    <property type="entry name" value="M20_DapE_proteobac"/>
    <property type="match status" value="1"/>
</dbReference>
<dbReference type="Gene3D" id="3.30.70.360">
    <property type="match status" value="1"/>
</dbReference>
<evidence type="ECO:0000256" key="8">
    <source>
        <dbReference type="ARBA" id="ARBA00022801"/>
    </source>
</evidence>
<dbReference type="NCBIfam" id="TIGR01246">
    <property type="entry name" value="dapE_proteo"/>
    <property type="match status" value="1"/>
</dbReference>
<keyword evidence="10 15" id="KW-0220">Diaminopimelate biosynthesis</keyword>
<dbReference type="Pfam" id="PF07687">
    <property type="entry name" value="M20_dimer"/>
    <property type="match status" value="1"/>
</dbReference>
<dbReference type="PROSITE" id="PS00758">
    <property type="entry name" value="ARGE_DAPE_CPG2_1"/>
    <property type="match status" value="1"/>
</dbReference>
<feature type="binding site" evidence="15">
    <location>
        <position position="114"/>
    </location>
    <ligand>
        <name>Zn(2+)</name>
        <dbReference type="ChEBI" id="CHEBI:29105"/>
        <label>2</label>
    </ligand>
</feature>
<dbReference type="RefSeq" id="WP_251777109.1">
    <property type="nucleotide sequence ID" value="NZ_JAMKFE010000003.1"/>
</dbReference>
<evidence type="ECO:0000256" key="1">
    <source>
        <dbReference type="ARBA" id="ARBA00005130"/>
    </source>
</evidence>
<feature type="binding site" evidence="15">
    <location>
        <position position="363"/>
    </location>
    <ligand>
        <name>Zn(2+)</name>
        <dbReference type="ChEBI" id="CHEBI:29105"/>
        <label>2</label>
    </ligand>
</feature>
<evidence type="ECO:0000313" key="18">
    <source>
        <dbReference type="Proteomes" id="UP001165541"/>
    </source>
</evidence>
<dbReference type="Pfam" id="PF01546">
    <property type="entry name" value="Peptidase_M20"/>
    <property type="match status" value="1"/>
</dbReference>
<name>A0ABT0YJM5_9BURK</name>
<evidence type="ECO:0000256" key="12">
    <source>
        <dbReference type="ARBA" id="ARBA00023285"/>
    </source>
</evidence>
<feature type="binding site" evidence="15">
    <location>
        <position position="177"/>
    </location>
    <ligand>
        <name>Zn(2+)</name>
        <dbReference type="ChEBI" id="CHEBI:29105"/>
        <label>1</label>
    </ligand>
</feature>
<keyword evidence="9 15" id="KW-0862">Zinc</keyword>
<dbReference type="InterPro" id="IPR036264">
    <property type="entry name" value="Bact_exopeptidase_dim_dom"/>
</dbReference>
<dbReference type="Gene3D" id="3.40.630.10">
    <property type="entry name" value="Zn peptidases"/>
    <property type="match status" value="1"/>
</dbReference>
<dbReference type="InterPro" id="IPR050072">
    <property type="entry name" value="Peptidase_M20A"/>
</dbReference>
<evidence type="ECO:0000256" key="6">
    <source>
        <dbReference type="ARBA" id="ARBA00022605"/>
    </source>
</evidence>
<evidence type="ECO:0000313" key="17">
    <source>
        <dbReference type="EMBL" id="MCM5678927.1"/>
    </source>
</evidence>
<dbReference type="InterPro" id="IPR005941">
    <property type="entry name" value="DapE_proteobac"/>
</dbReference>
<comment type="similarity">
    <text evidence="2 15">Belongs to the peptidase M20A family. DapE subfamily.</text>
</comment>
<comment type="catalytic activity">
    <reaction evidence="14 15">
        <text>N-succinyl-(2S,6S)-2,6-diaminopimelate + H2O = (2S,6S)-2,6-diaminopimelate + succinate</text>
        <dbReference type="Rhea" id="RHEA:22608"/>
        <dbReference type="ChEBI" id="CHEBI:15377"/>
        <dbReference type="ChEBI" id="CHEBI:30031"/>
        <dbReference type="ChEBI" id="CHEBI:57609"/>
        <dbReference type="ChEBI" id="CHEBI:58087"/>
        <dbReference type="EC" id="3.5.1.18"/>
    </reaction>
</comment>
<evidence type="ECO:0000256" key="10">
    <source>
        <dbReference type="ARBA" id="ARBA00022915"/>
    </source>
</evidence>
<dbReference type="NCBIfam" id="NF009557">
    <property type="entry name" value="PRK13009.1"/>
    <property type="match status" value="1"/>
</dbReference>
<evidence type="ECO:0000256" key="15">
    <source>
        <dbReference type="HAMAP-Rule" id="MF_01690"/>
    </source>
</evidence>
<evidence type="ECO:0000256" key="14">
    <source>
        <dbReference type="ARBA" id="ARBA00051301"/>
    </source>
</evidence>
<evidence type="ECO:0000256" key="3">
    <source>
        <dbReference type="ARBA" id="ARBA00011738"/>
    </source>
</evidence>
<comment type="caution">
    <text evidence="17">The sequence shown here is derived from an EMBL/GenBank/DDBJ whole genome shotgun (WGS) entry which is preliminary data.</text>
</comment>
<dbReference type="SUPFAM" id="SSF53187">
    <property type="entry name" value="Zn-dependent exopeptidases"/>
    <property type="match status" value="1"/>
</dbReference>
<feature type="domain" description="Peptidase M20 dimerisation" evidence="16">
    <location>
        <begin position="190"/>
        <end position="297"/>
    </location>
</feature>
<dbReference type="InterPro" id="IPR001261">
    <property type="entry name" value="ArgE/DapE_CS"/>
</dbReference>
<dbReference type="Proteomes" id="UP001165541">
    <property type="component" value="Unassembled WGS sequence"/>
</dbReference>
<reference evidence="17" key="1">
    <citation type="submission" date="2022-05" db="EMBL/GenBank/DDBJ databases">
        <title>Schlegelella sp. nov., isolated from mangrove soil.</title>
        <authorList>
            <person name="Liu Y."/>
            <person name="Ge X."/>
            <person name="Liu W."/>
        </authorList>
    </citation>
    <scope>NUCLEOTIDE SEQUENCE</scope>
    <source>
        <strain evidence="17">S2-27</strain>
    </source>
</reference>
<protein>
    <recommendedName>
        <fullName evidence="5 15">Succinyl-diaminopimelate desuccinylase</fullName>
        <shortName evidence="15">SDAP desuccinylase</shortName>
        <ecNumber evidence="4 15">3.5.1.18</ecNumber>
    </recommendedName>
    <alternativeName>
        <fullName evidence="13 15">N-succinyl-LL-2,6-diaminoheptanedioate amidohydrolase</fullName>
    </alternativeName>
</protein>
<proteinExistence type="inferred from homology"/>
<dbReference type="PANTHER" id="PTHR43808">
    <property type="entry name" value="ACETYLORNITHINE DEACETYLASE"/>
    <property type="match status" value="1"/>
</dbReference>
<organism evidence="17 18">
    <name type="scientific">Caldimonas mangrovi</name>
    <dbReference type="NCBI Taxonomy" id="2944811"/>
    <lineage>
        <taxon>Bacteria</taxon>
        <taxon>Pseudomonadati</taxon>
        <taxon>Pseudomonadota</taxon>
        <taxon>Betaproteobacteria</taxon>
        <taxon>Burkholderiales</taxon>
        <taxon>Sphaerotilaceae</taxon>
        <taxon>Caldimonas</taxon>
    </lineage>
</organism>
<evidence type="ECO:0000256" key="7">
    <source>
        <dbReference type="ARBA" id="ARBA00022723"/>
    </source>
</evidence>
<feature type="active site" evidence="15">
    <location>
        <position position="83"/>
    </location>
</feature>
<dbReference type="PANTHER" id="PTHR43808:SF31">
    <property type="entry name" value="N-ACETYL-L-CITRULLINE DEACETYLASE"/>
    <property type="match status" value="1"/>
</dbReference>
<evidence type="ECO:0000256" key="4">
    <source>
        <dbReference type="ARBA" id="ARBA00011921"/>
    </source>
</evidence>
<dbReference type="InterPro" id="IPR002933">
    <property type="entry name" value="Peptidase_M20"/>
</dbReference>
<dbReference type="SUPFAM" id="SSF55031">
    <property type="entry name" value="Bacterial exopeptidase dimerisation domain"/>
    <property type="match status" value="1"/>
</dbReference>
<keyword evidence="11 15" id="KW-0457">Lysine biosynthesis</keyword>
<evidence type="ECO:0000256" key="11">
    <source>
        <dbReference type="ARBA" id="ARBA00023154"/>
    </source>
</evidence>
<keyword evidence="7 15" id="KW-0479">Metal-binding</keyword>
<dbReference type="EC" id="3.5.1.18" evidence="4 15"/>
<dbReference type="HAMAP" id="MF_01690">
    <property type="entry name" value="DapE"/>
    <property type="match status" value="1"/>
</dbReference>
<comment type="cofactor">
    <cofactor evidence="15">
        <name>Zn(2+)</name>
        <dbReference type="ChEBI" id="CHEBI:29105"/>
    </cofactor>
    <cofactor evidence="15">
        <name>Co(2+)</name>
        <dbReference type="ChEBI" id="CHEBI:48828"/>
    </cofactor>
    <text evidence="15">Binds 2 Zn(2+) or Co(2+) ions per subunit.</text>
</comment>
<keyword evidence="6 15" id="KW-0028">Amino-acid biosynthesis</keyword>
<evidence type="ECO:0000256" key="5">
    <source>
        <dbReference type="ARBA" id="ARBA00022391"/>
    </source>
</evidence>
<dbReference type="Gene3D" id="1.10.150.900">
    <property type="match status" value="1"/>
</dbReference>
<evidence type="ECO:0000256" key="2">
    <source>
        <dbReference type="ARBA" id="ARBA00006746"/>
    </source>
</evidence>
<dbReference type="GO" id="GO:0009014">
    <property type="term" value="F:succinyl-diaminopimelate desuccinylase activity"/>
    <property type="evidence" value="ECO:0007669"/>
    <property type="project" value="UniProtKB-EC"/>
</dbReference>
<evidence type="ECO:0000259" key="16">
    <source>
        <dbReference type="Pfam" id="PF07687"/>
    </source>
</evidence>
<sequence length="390" mass="41889">MNRPETLSARVLELAEQLIACRSVTPSDGGCQSIIAQRLERIGFQCHQLIFGPEGGEVTNLWAVRRGGQGGAAPLLAFAGHTDVVPPGPASAWVSDPFEPTCRDGRLYGRGAADMKTSLAAMVVAIEDFVGVHPWHRGRIAMLLTSDEEGPSKDGTARVCDWLKDNGETLDYCIVGEPTSTLRLGDVIKNGRRGTLSGRLTVRGVQGHVAYPHLARNPIHQMAPALARLAATAWDAGSEHFPPTTWQVSNLHAGTGGLNVIPGEAVIDFNFRFGAASTPAQLQQKLTAVLDEHRLEYELRWTLGGEPFFTSPGTLSEVLARAVREETGLVPEFSTSGGTSDARFIRTICSQVMEFGPVNASIHQVDEHVAIDSLAPLSGVYRRVLCGLLG</sequence>
<comment type="function">
    <text evidence="15">Catalyzes the hydrolysis of N-succinyl-L,L-diaminopimelic acid (SDAP), forming succinate and LL-2,6-diaminopimelate (DAP), an intermediate involved in the bacterial biosynthesis of lysine and meso-diaminopimelic acid, an essential component of bacterial cell walls.</text>
</comment>
<keyword evidence="18" id="KW-1185">Reference proteome</keyword>
<feature type="binding site" evidence="15">
    <location>
        <position position="114"/>
    </location>
    <ligand>
        <name>Zn(2+)</name>
        <dbReference type="ChEBI" id="CHEBI:29105"/>
        <label>1</label>
    </ligand>
</feature>
<feature type="binding site" evidence="15">
    <location>
        <position position="149"/>
    </location>
    <ligand>
        <name>Zn(2+)</name>
        <dbReference type="ChEBI" id="CHEBI:29105"/>
        <label>2</label>
    </ligand>
</feature>
<comment type="subunit">
    <text evidence="3 15">Homodimer.</text>
</comment>
<dbReference type="InterPro" id="IPR011650">
    <property type="entry name" value="Peptidase_M20_dimer"/>
</dbReference>
<evidence type="ECO:0000256" key="13">
    <source>
        <dbReference type="ARBA" id="ARBA00031891"/>
    </source>
</evidence>
<gene>
    <name evidence="15 17" type="primary">dapE</name>
    <name evidence="17" type="ORF">M8A51_05210</name>
</gene>
<dbReference type="EMBL" id="JAMKFE010000003">
    <property type="protein sequence ID" value="MCM5678927.1"/>
    <property type="molecule type" value="Genomic_DNA"/>
</dbReference>
<feature type="binding site" evidence="15">
    <location>
        <position position="81"/>
    </location>
    <ligand>
        <name>Zn(2+)</name>
        <dbReference type="ChEBI" id="CHEBI:29105"/>
        <label>1</label>
    </ligand>
</feature>
<keyword evidence="8 15" id="KW-0378">Hydrolase</keyword>
<evidence type="ECO:0000256" key="9">
    <source>
        <dbReference type="ARBA" id="ARBA00022833"/>
    </source>
</evidence>
<comment type="pathway">
    <text evidence="1 15">Amino-acid biosynthesis; L-lysine biosynthesis via DAP pathway; LL-2,6-diaminopimelate from (S)-tetrahydrodipicolinate (succinylase route): step 3/3.</text>
</comment>
<accession>A0ABT0YJM5</accession>